<dbReference type="GO" id="GO:0007188">
    <property type="term" value="P:adenylate cyclase-modulating G protein-coupled receptor signaling pathway"/>
    <property type="evidence" value="ECO:0007669"/>
    <property type="project" value="TreeGrafter"/>
</dbReference>
<feature type="transmembrane region" description="Helical" evidence="11">
    <location>
        <begin position="333"/>
        <end position="355"/>
    </location>
</feature>
<evidence type="ECO:0000256" key="4">
    <source>
        <dbReference type="ARBA" id="ARBA00022692"/>
    </source>
</evidence>
<feature type="transmembrane region" description="Helical" evidence="11">
    <location>
        <begin position="248"/>
        <end position="268"/>
    </location>
</feature>
<keyword evidence="9" id="KW-0325">Glycoprotein</keyword>
<dbReference type="Gene3D" id="4.10.1240.10">
    <property type="entry name" value="GPCR, family 2, extracellular hormone receptor domain"/>
    <property type="match status" value="1"/>
</dbReference>
<dbReference type="SUPFAM" id="SSF111418">
    <property type="entry name" value="Hormone receptor domain"/>
    <property type="match status" value="1"/>
</dbReference>
<dbReference type="Gene3D" id="1.20.1070.10">
    <property type="entry name" value="Rhodopsin 7-helix transmembrane proteins"/>
    <property type="match status" value="1"/>
</dbReference>
<dbReference type="GO" id="GO:0008528">
    <property type="term" value="F:G protein-coupled peptide receptor activity"/>
    <property type="evidence" value="ECO:0007669"/>
    <property type="project" value="TreeGrafter"/>
</dbReference>
<evidence type="ECO:0000259" key="13">
    <source>
        <dbReference type="PROSITE" id="PS50261"/>
    </source>
</evidence>
<keyword evidence="7 11" id="KW-0472">Membrane</keyword>
<evidence type="ECO:0000256" key="1">
    <source>
        <dbReference type="ARBA" id="ARBA00004651"/>
    </source>
</evidence>
<keyword evidence="6" id="KW-0297">G-protein coupled receptor</keyword>
<evidence type="ECO:0000313" key="15">
    <source>
        <dbReference type="Proteomes" id="UP000735302"/>
    </source>
</evidence>
<evidence type="ECO:0000256" key="6">
    <source>
        <dbReference type="ARBA" id="ARBA00023040"/>
    </source>
</evidence>
<feature type="domain" description="G-protein coupled receptors family 2 profile 1" evidence="12">
    <location>
        <begin position="41"/>
        <end position="108"/>
    </location>
</feature>
<reference evidence="14 15" key="1">
    <citation type="journal article" date="2021" name="Elife">
        <title>Chloroplast acquisition without the gene transfer in kleptoplastic sea slugs, Plakobranchus ocellatus.</title>
        <authorList>
            <person name="Maeda T."/>
            <person name="Takahashi S."/>
            <person name="Yoshida T."/>
            <person name="Shimamura S."/>
            <person name="Takaki Y."/>
            <person name="Nagai Y."/>
            <person name="Toyoda A."/>
            <person name="Suzuki Y."/>
            <person name="Arimoto A."/>
            <person name="Ishii H."/>
            <person name="Satoh N."/>
            <person name="Nishiyama T."/>
            <person name="Hasebe M."/>
            <person name="Maruyama T."/>
            <person name="Minagawa J."/>
            <person name="Obokata J."/>
            <person name="Shigenobu S."/>
        </authorList>
    </citation>
    <scope>NUCLEOTIDE SEQUENCE [LARGE SCALE GENOMIC DNA]</scope>
</reference>
<dbReference type="InterPro" id="IPR036445">
    <property type="entry name" value="GPCR_2_extracell_dom_sf"/>
</dbReference>
<keyword evidence="3" id="KW-1003">Cell membrane</keyword>
<evidence type="ECO:0000256" key="11">
    <source>
        <dbReference type="SAM" id="Phobius"/>
    </source>
</evidence>
<evidence type="ECO:0000259" key="12">
    <source>
        <dbReference type="PROSITE" id="PS50227"/>
    </source>
</evidence>
<comment type="subcellular location">
    <subcellularLocation>
        <location evidence="1">Cell membrane</location>
        <topology evidence="1">Multi-pass membrane protein</topology>
    </subcellularLocation>
</comment>
<evidence type="ECO:0000256" key="2">
    <source>
        <dbReference type="ARBA" id="ARBA00005314"/>
    </source>
</evidence>
<feature type="transmembrane region" description="Helical" evidence="11">
    <location>
        <begin position="367"/>
        <end position="388"/>
    </location>
</feature>
<name>A0AAV4DZY5_9GAST</name>
<evidence type="ECO:0000256" key="9">
    <source>
        <dbReference type="ARBA" id="ARBA00023180"/>
    </source>
</evidence>
<keyword evidence="5 11" id="KW-1133">Transmembrane helix</keyword>
<evidence type="ECO:0000256" key="7">
    <source>
        <dbReference type="ARBA" id="ARBA00023136"/>
    </source>
</evidence>
<keyword evidence="4 11" id="KW-0812">Transmembrane</keyword>
<evidence type="ECO:0000313" key="14">
    <source>
        <dbReference type="EMBL" id="GFO49705.1"/>
    </source>
</evidence>
<feature type="transmembrane region" description="Helical" evidence="11">
    <location>
        <begin position="160"/>
        <end position="179"/>
    </location>
</feature>
<dbReference type="InterPro" id="IPR017981">
    <property type="entry name" value="GPCR_2-like_7TM"/>
</dbReference>
<dbReference type="InterPro" id="IPR017983">
    <property type="entry name" value="GPCR_2_secretin-like_CS"/>
</dbReference>
<gene>
    <name evidence="14" type="ORF">PoB_007621000</name>
</gene>
<dbReference type="InterPro" id="IPR001879">
    <property type="entry name" value="GPCR_2_extracellular_dom"/>
</dbReference>
<feature type="transmembrane region" description="Helical" evidence="11">
    <location>
        <begin position="129"/>
        <end position="148"/>
    </location>
</feature>
<dbReference type="InterPro" id="IPR050332">
    <property type="entry name" value="GPCR_2"/>
</dbReference>
<keyword evidence="10" id="KW-0807">Transducer</keyword>
<dbReference type="PRINTS" id="PR00249">
    <property type="entry name" value="GPCRSECRETIN"/>
</dbReference>
<evidence type="ECO:0000256" key="10">
    <source>
        <dbReference type="ARBA" id="ARBA00023224"/>
    </source>
</evidence>
<feature type="transmembrane region" description="Helical" evidence="11">
    <location>
        <begin position="288"/>
        <end position="313"/>
    </location>
</feature>
<comment type="caution">
    <text evidence="14">The sequence shown here is derived from an EMBL/GenBank/DDBJ whole genome shotgun (WGS) entry which is preliminary data.</text>
</comment>
<dbReference type="PANTHER" id="PTHR45620">
    <property type="entry name" value="PDF RECEPTOR-LIKE PROTEIN-RELATED"/>
    <property type="match status" value="1"/>
</dbReference>
<dbReference type="EMBL" id="BLXT01008499">
    <property type="protein sequence ID" value="GFO49705.1"/>
    <property type="molecule type" value="Genomic_DNA"/>
</dbReference>
<dbReference type="PANTHER" id="PTHR45620:SF1">
    <property type="entry name" value="G-PROTEIN COUPLED RECEPTORS FAMILY 2 PROFILE 2 DOMAIN-CONTAINING PROTEIN"/>
    <property type="match status" value="1"/>
</dbReference>
<dbReference type="Proteomes" id="UP000735302">
    <property type="component" value="Unassembled WGS sequence"/>
</dbReference>
<feature type="domain" description="G-protein coupled receptors family 2 profile 2" evidence="13">
    <location>
        <begin position="123"/>
        <end position="389"/>
    </location>
</feature>
<evidence type="ECO:0000256" key="5">
    <source>
        <dbReference type="ARBA" id="ARBA00022989"/>
    </source>
</evidence>
<keyword evidence="8 14" id="KW-0675">Receptor</keyword>
<dbReference type="SMART" id="SM00008">
    <property type="entry name" value="HormR"/>
    <property type="match status" value="1"/>
</dbReference>
<dbReference type="Pfam" id="PF00002">
    <property type="entry name" value="7tm_2"/>
    <property type="match status" value="1"/>
</dbReference>
<dbReference type="GO" id="GO:0005886">
    <property type="term" value="C:plasma membrane"/>
    <property type="evidence" value="ECO:0007669"/>
    <property type="project" value="UniProtKB-SubCell"/>
</dbReference>
<evidence type="ECO:0000256" key="3">
    <source>
        <dbReference type="ARBA" id="ARBA00022475"/>
    </source>
</evidence>
<sequence>MLPASQNLMRYPAINLETFLVLAGPRNVQSVARLMTTQSVYCNRTWDNLQCWPDTPAGEVAVQKCAAYIFRFNQNEYVTRRCLDNGSWWVHPETQMSWSNYSACIKPNAKGVPMLIQEHIPRVKLMSTIGYSLSLTSLVIALTIMIYFKRLHCPRNLIHMNMFLAFGFRAALSLMKNALLVQDLGFPNDVNQTGPEIQFVVDGTHWECKLFFTIFHYIIFTSVMWLLNEGLYLQLILSVSVFADKSKVRWFVLLGWGFPLLFVGPWVVCRIYLDDMLCWNVHIVKDLYWILHGPMVASVAINFIIFINIVRLLFTKLRAVNCPESKMVRYRKLAKSTLILIPLFAVYYMIFIWLPDNVSPEADLFKIYVEMLFNSFQGVLVALLFCFLNHEVQYEIRKKWNRRVLRNGKSFVTHQSTIRQSTIRNDKPARNDFNGFFRHQAGDRKTSDIYLPYISKKPIQPKMSEDAVGSSGVTTRASILKKAGHFCDATQPLVDQNASGMSHVQQPSEETEAIDSSRDGLLVLNNDNYLGPESPSHTAHISDWITSPELRSWFSDQVRTIECESETANSARNQVETGKPSGVDCPTQTLASSASESAVLTVTQSIFSPVQTSCSLTGNNPTPGRSSYISQTQPNTEPITTVMIFDKPGHGGHH</sequence>
<dbReference type="InterPro" id="IPR000832">
    <property type="entry name" value="GPCR_2_secretin-like"/>
</dbReference>
<dbReference type="GO" id="GO:0017046">
    <property type="term" value="F:peptide hormone binding"/>
    <property type="evidence" value="ECO:0007669"/>
    <property type="project" value="TreeGrafter"/>
</dbReference>
<comment type="similarity">
    <text evidence="2">Belongs to the G-protein coupled receptor 2 family.</text>
</comment>
<dbReference type="GO" id="GO:0007166">
    <property type="term" value="P:cell surface receptor signaling pathway"/>
    <property type="evidence" value="ECO:0007669"/>
    <property type="project" value="InterPro"/>
</dbReference>
<proteinExistence type="inferred from homology"/>
<protein>
    <submittedName>
        <fullName evidence="14">Parathyroid hormone/parathyroid hormone-related peptide receptor</fullName>
    </submittedName>
</protein>
<dbReference type="PROSITE" id="PS50227">
    <property type="entry name" value="G_PROTEIN_RECEP_F2_3"/>
    <property type="match status" value="1"/>
</dbReference>
<dbReference type="PROSITE" id="PS00650">
    <property type="entry name" value="G_PROTEIN_RECEP_F2_2"/>
    <property type="match status" value="1"/>
</dbReference>
<evidence type="ECO:0000256" key="8">
    <source>
        <dbReference type="ARBA" id="ARBA00023170"/>
    </source>
</evidence>
<keyword evidence="15" id="KW-1185">Reference proteome</keyword>
<accession>A0AAV4DZY5</accession>
<organism evidence="14 15">
    <name type="scientific">Plakobranchus ocellatus</name>
    <dbReference type="NCBI Taxonomy" id="259542"/>
    <lineage>
        <taxon>Eukaryota</taxon>
        <taxon>Metazoa</taxon>
        <taxon>Spiralia</taxon>
        <taxon>Lophotrochozoa</taxon>
        <taxon>Mollusca</taxon>
        <taxon>Gastropoda</taxon>
        <taxon>Heterobranchia</taxon>
        <taxon>Euthyneura</taxon>
        <taxon>Panpulmonata</taxon>
        <taxon>Sacoglossa</taxon>
        <taxon>Placobranchoidea</taxon>
        <taxon>Plakobranchidae</taxon>
        <taxon>Plakobranchus</taxon>
    </lineage>
</organism>
<dbReference type="Pfam" id="PF02793">
    <property type="entry name" value="HRM"/>
    <property type="match status" value="1"/>
</dbReference>
<dbReference type="AlphaFoldDB" id="A0AAV4DZY5"/>
<dbReference type="PROSITE" id="PS50261">
    <property type="entry name" value="G_PROTEIN_RECEP_F2_4"/>
    <property type="match status" value="1"/>
</dbReference>